<proteinExistence type="predicted"/>
<gene>
    <name evidence="2" type="ORF">ANE_LOCUS9271</name>
</gene>
<keyword evidence="3" id="KW-1185">Reference proteome</keyword>
<dbReference type="PANTHER" id="PTHR13500:SF0">
    <property type="entry name" value="NUCLEOLAR PRE-RIBOSOMAL-ASSOCIATED PROTEIN 1"/>
    <property type="match status" value="1"/>
</dbReference>
<dbReference type="GO" id="GO:0000466">
    <property type="term" value="P:maturation of 5.8S rRNA from tricistronic rRNA transcript (SSU-rRNA, 5.8S rRNA, LSU-rRNA)"/>
    <property type="evidence" value="ECO:0007669"/>
    <property type="project" value="TreeGrafter"/>
</dbReference>
<comment type="caution">
    <text evidence="2">The sequence shown here is derived from an EMBL/GenBank/DDBJ whole genome shotgun (WGS) entry which is preliminary data.</text>
</comment>
<dbReference type="SUPFAM" id="SSF48371">
    <property type="entry name" value="ARM repeat"/>
    <property type="match status" value="1"/>
</dbReference>
<organism evidence="2 3">
    <name type="scientific">Arabis nemorensis</name>
    <dbReference type="NCBI Taxonomy" id="586526"/>
    <lineage>
        <taxon>Eukaryota</taxon>
        <taxon>Viridiplantae</taxon>
        <taxon>Streptophyta</taxon>
        <taxon>Embryophyta</taxon>
        <taxon>Tracheophyta</taxon>
        <taxon>Spermatophyta</taxon>
        <taxon>Magnoliopsida</taxon>
        <taxon>eudicotyledons</taxon>
        <taxon>Gunneridae</taxon>
        <taxon>Pentapetalae</taxon>
        <taxon>rosids</taxon>
        <taxon>malvids</taxon>
        <taxon>Brassicales</taxon>
        <taxon>Brassicaceae</taxon>
        <taxon>Arabideae</taxon>
        <taxon>Arabis</taxon>
    </lineage>
</organism>
<dbReference type="Pfam" id="PF11707">
    <property type="entry name" value="Npa1"/>
    <property type="match status" value="1"/>
</dbReference>
<dbReference type="GO" id="GO:0005730">
    <property type="term" value="C:nucleolus"/>
    <property type="evidence" value="ECO:0007669"/>
    <property type="project" value="TreeGrafter"/>
</dbReference>
<dbReference type="EMBL" id="CABITT030000003">
    <property type="protein sequence ID" value="VVA98826.1"/>
    <property type="molecule type" value="Genomic_DNA"/>
</dbReference>
<dbReference type="OrthoDB" id="72892at2759"/>
<evidence type="ECO:0000313" key="2">
    <source>
        <dbReference type="EMBL" id="VVA98826.1"/>
    </source>
</evidence>
<sequence length="1170" mass="129689">MAESTLDLEDRVDKILRSDYKLVAKAFLTKCSKDSASSMEREKGSEFFKYPDAVNRVQEVKRIPVMAFRPALEAKLRELLHKISSQEIKLCSEAAKEFSKLLKGETGGDLLRLYFNSSPDFPVELLEAWKLRHGGKRGPSCIFPLIKTILSHPEGRSRSTEIGRAIDEFCGLLIREKLDDICTVLNINEEKQQNAALSLLATMVRRGPHMGSEIANKFHFKGFAKLGEYKKQRRTRRRFVAFAISFLEVGKPGFLRSVLKQKEMYSIVLQGLGNDDEDTVASVLSTLKDKILVLDQSKVSPGLRRALFGDLTLKQLASITAREDDGIVNELAHDVLVKVCTDPSNGLMPDAKRKLIGASGRLLRLMKRLRTIDSCYHSDLLLAIVRGRPSFASAFLDEFPYNVEDIASPSWSSSISLAANLVSSVRLTCSFDFLNPDQRATPPSAGSDVQTIMKCVCPRPFSRSLITKGMLHSDSLVKGGTLRFLSETLKLWDSFVTAWKLCSPHSCPGEQIQASLERDVMGEARSFFPDPQVLLTVLNSLGGSSGTQKVSLKRKRKAVLDSGLVDRKRFKRPEKDGDIVMNVVGSDKDIFSADAQMTDQADAQMVDQADAGKEALLINLLDDLRIYMHSGLSGLDGSFDVFMKLLSSSSGLPAELQRALLSVLKEYISWTPKLQIERVPSRIPPLMFKHLDVFMNLLLFSSDDEVKDLAKDLAVVAMSSTGAFDKNRSEIGGWFLFLPGYQNLKAPRKVQEGVESMSSVVISFLCDAVSTVGNHLFTQWDIVRSILSHLEGVSIGFSPLIRCILQKCVSLLNKEFAKHSLEEKTAISLYVCSTLKSLLQTQVDSKPLSCLVQSVLSKDVDGSKDSCEWRPLRMLLLFSQSLSENKPFILHSRQTTGGRAKASFAKTLGKIKERVRSISPDYIPEVVKEFSSALICATPASLLKNFASVMAVSWAFYGTSFSFLQSIAFLEVNFLGNLLKQSPGLFVQGSELTVSRIEGGTVDSEIDFADHSSITEEITSKMDTHDIESSVFFMVLEQAPFHVLLNAVMIMDNKKLSKRMSKLLLLKAAQPKSDSIKLDINSILFWLSQIRSAYEVLPARVLCQRSEICLSVMNPLFSQISERNLVSGPSSDKLLVPFANLVAQTVLCHPVVMALVESPLDCGTLPPVQC</sequence>
<dbReference type="InterPro" id="IPR039844">
    <property type="entry name" value="URB1"/>
</dbReference>
<dbReference type="InterPro" id="IPR021714">
    <property type="entry name" value="URB1_N"/>
</dbReference>
<evidence type="ECO:0000259" key="1">
    <source>
        <dbReference type="Pfam" id="PF11707"/>
    </source>
</evidence>
<feature type="domain" description="URB1 N-terminal" evidence="1">
    <location>
        <begin position="141"/>
        <end position="412"/>
    </location>
</feature>
<dbReference type="PANTHER" id="PTHR13500">
    <property type="entry name" value="NUCLEOLAR PRERIBOSOMAL-ASSOCIATED PROTEIN 1"/>
    <property type="match status" value="1"/>
</dbReference>
<dbReference type="AlphaFoldDB" id="A0A565BDB3"/>
<dbReference type="GO" id="GO:0000463">
    <property type="term" value="P:maturation of LSU-rRNA from tricistronic rRNA transcript (SSU-rRNA, 5.8S rRNA, LSU-rRNA)"/>
    <property type="evidence" value="ECO:0007669"/>
    <property type="project" value="TreeGrafter"/>
</dbReference>
<accession>A0A565BDB3</accession>
<evidence type="ECO:0000313" key="3">
    <source>
        <dbReference type="Proteomes" id="UP000489600"/>
    </source>
</evidence>
<dbReference type="InterPro" id="IPR016024">
    <property type="entry name" value="ARM-type_fold"/>
</dbReference>
<dbReference type="Proteomes" id="UP000489600">
    <property type="component" value="Unassembled WGS sequence"/>
</dbReference>
<name>A0A565BDB3_9BRAS</name>
<protein>
    <recommendedName>
        <fullName evidence="1">URB1 N-terminal domain-containing protein</fullName>
    </recommendedName>
</protein>
<reference evidence="2" key="1">
    <citation type="submission" date="2019-07" db="EMBL/GenBank/DDBJ databases">
        <authorList>
            <person name="Dittberner H."/>
        </authorList>
    </citation>
    <scope>NUCLEOTIDE SEQUENCE [LARGE SCALE GENOMIC DNA]</scope>
</reference>